<dbReference type="Gene3D" id="2.40.50.180">
    <property type="entry name" value="CheA-289, Domain 4"/>
    <property type="match status" value="1"/>
</dbReference>
<dbReference type="Proteomes" id="UP000002008">
    <property type="component" value="Chromosome"/>
</dbReference>
<evidence type="ECO:0000313" key="2">
    <source>
        <dbReference type="EMBL" id="ABY34642.1"/>
    </source>
</evidence>
<dbReference type="Gene3D" id="2.30.30.40">
    <property type="entry name" value="SH3 Domains"/>
    <property type="match status" value="1"/>
</dbReference>
<proteinExistence type="predicted"/>
<dbReference type="GO" id="GO:0007165">
    <property type="term" value="P:signal transduction"/>
    <property type="evidence" value="ECO:0007669"/>
    <property type="project" value="InterPro"/>
</dbReference>
<dbReference type="AlphaFoldDB" id="A9WA83"/>
<dbReference type="RefSeq" id="WP_012257298.1">
    <property type="nucleotide sequence ID" value="NC_010175.1"/>
</dbReference>
<dbReference type="PROSITE" id="PS50851">
    <property type="entry name" value="CHEW"/>
    <property type="match status" value="1"/>
</dbReference>
<dbReference type="HOGENOM" id="CLU_147227_0_0_0"/>
<dbReference type="EMBL" id="CP000909">
    <property type="protein sequence ID" value="ABY34642.1"/>
    <property type="molecule type" value="Genomic_DNA"/>
</dbReference>
<dbReference type="eggNOG" id="COG0835">
    <property type="taxonomic scope" value="Bacteria"/>
</dbReference>
<dbReference type="PATRIC" id="fig|324602.8.peg.1609"/>
<feature type="domain" description="CheW-like" evidence="1">
    <location>
        <begin position="9"/>
        <end position="146"/>
    </location>
</feature>
<name>A9WA83_CHLAA</name>
<dbReference type="InterPro" id="IPR036061">
    <property type="entry name" value="CheW-like_dom_sf"/>
</dbReference>
<accession>A9WA83</accession>
<keyword evidence="3" id="KW-1185">Reference proteome</keyword>
<dbReference type="EnsemblBacteria" id="ABY34642">
    <property type="protein sequence ID" value="ABY34642"/>
    <property type="gene ID" value="Caur_1414"/>
</dbReference>
<organism evidence="2 3">
    <name type="scientific">Chloroflexus aurantiacus (strain ATCC 29366 / DSM 635 / J-10-fl)</name>
    <dbReference type="NCBI Taxonomy" id="324602"/>
    <lineage>
        <taxon>Bacteria</taxon>
        <taxon>Bacillati</taxon>
        <taxon>Chloroflexota</taxon>
        <taxon>Chloroflexia</taxon>
        <taxon>Chloroflexales</taxon>
        <taxon>Chloroflexineae</taxon>
        <taxon>Chloroflexaceae</taxon>
        <taxon>Chloroflexus</taxon>
    </lineage>
</organism>
<dbReference type="GO" id="GO:0006935">
    <property type="term" value="P:chemotaxis"/>
    <property type="evidence" value="ECO:0007669"/>
    <property type="project" value="InterPro"/>
</dbReference>
<dbReference type="SUPFAM" id="SSF50341">
    <property type="entry name" value="CheW-like"/>
    <property type="match status" value="1"/>
</dbReference>
<dbReference type="InterPro" id="IPR002545">
    <property type="entry name" value="CheW-lke_dom"/>
</dbReference>
<sequence>MGTINPPSTAMTIVCRIGSRFVALPMQTVVHTARFAELTPASDVSAIVCGVVSVHSATVPVIDGRSLLGEPPGYDLGSYILLAASDIDQPPEIGLLVDEVMSIHRVGADGLAPVDHIDGISCGVIRDLPQPALLLDVDELFALAHGSARD</sequence>
<dbReference type="InParanoid" id="A9WA83"/>
<dbReference type="Pfam" id="PF01584">
    <property type="entry name" value="CheW"/>
    <property type="match status" value="1"/>
</dbReference>
<reference evidence="3" key="1">
    <citation type="journal article" date="2011" name="BMC Genomics">
        <title>Complete genome sequence of the filamentous anoxygenic phototrophic bacterium Chloroflexus aurantiacus.</title>
        <authorList>
            <person name="Tang K.H."/>
            <person name="Barry K."/>
            <person name="Chertkov O."/>
            <person name="Dalin E."/>
            <person name="Han C.S."/>
            <person name="Hauser L.J."/>
            <person name="Honchak B.M."/>
            <person name="Karbach L.E."/>
            <person name="Land M.L."/>
            <person name="Lapidus A."/>
            <person name="Larimer F.W."/>
            <person name="Mikhailova N."/>
            <person name="Pitluck S."/>
            <person name="Pierson B.K."/>
            <person name="Blankenship R.E."/>
        </authorList>
    </citation>
    <scope>NUCLEOTIDE SEQUENCE [LARGE SCALE GENOMIC DNA]</scope>
    <source>
        <strain evidence="3">ATCC 29366 / DSM 635 / J-10-fl</strain>
    </source>
</reference>
<dbReference type="KEGG" id="cau:Caur_1414"/>
<dbReference type="STRING" id="324602.Caur_1414"/>
<dbReference type="SMART" id="SM00260">
    <property type="entry name" value="CheW"/>
    <property type="match status" value="1"/>
</dbReference>
<evidence type="ECO:0000313" key="3">
    <source>
        <dbReference type="Proteomes" id="UP000002008"/>
    </source>
</evidence>
<gene>
    <name evidence="2" type="ordered locus">Caur_1414</name>
</gene>
<protein>
    <submittedName>
        <fullName evidence="2">CheW domain protein</fullName>
    </submittedName>
</protein>
<evidence type="ECO:0000259" key="1">
    <source>
        <dbReference type="PROSITE" id="PS50851"/>
    </source>
</evidence>